<protein>
    <submittedName>
        <fullName evidence="2">Uncharacterized protein</fullName>
    </submittedName>
</protein>
<proteinExistence type="predicted"/>
<dbReference type="AlphaFoldDB" id="A0A9N7Y3V3"/>
<name>A0A9N7Y3V3_PLEPL</name>
<evidence type="ECO:0000313" key="2">
    <source>
        <dbReference type="EMBL" id="CAB1417255.1"/>
    </source>
</evidence>
<evidence type="ECO:0000256" key="1">
    <source>
        <dbReference type="SAM" id="MobiDB-lite"/>
    </source>
</evidence>
<reference evidence="2" key="1">
    <citation type="submission" date="2020-03" db="EMBL/GenBank/DDBJ databases">
        <authorList>
            <person name="Weist P."/>
        </authorList>
    </citation>
    <scope>NUCLEOTIDE SEQUENCE</scope>
</reference>
<sequence length="167" mass="17583">MDRTLPRMSATSLAPDACAPHVGTTQKFGQGPMCGALPGGEREGEGEERCVGSSGGEPWKRSDLAFGTGGGGPPPPVPGNKIEGLVDVDSVDQLPHLRGTHIQCDTSAMDTKHQDLDVRADGAEHVNTAQVINTAVRSVSDEFSAVFEDQTEAKDGKPHPHKFGLMQ</sequence>
<dbReference type="EMBL" id="CADEAL010000257">
    <property type="protein sequence ID" value="CAB1417255.1"/>
    <property type="molecule type" value="Genomic_DNA"/>
</dbReference>
<keyword evidence="3" id="KW-1185">Reference proteome</keyword>
<feature type="region of interest" description="Disordered" evidence="1">
    <location>
        <begin position="1"/>
        <end position="80"/>
    </location>
</feature>
<feature type="compositionally biased region" description="Basic and acidic residues" evidence="1">
    <location>
        <begin position="40"/>
        <end position="50"/>
    </location>
</feature>
<gene>
    <name evidence="2" type="ORF">PLEPLA_LOCUS5057</name>
</gene>
<accession>A0A9N7Y3V3</accession>
<comment type="caution">
    <text evidence="2">The sequence shown here is derived from an EMBL/GenBank/DDBJ whole genome shotgun (WGS) entry which is preliminary data.</text>
</comment>
<dbReference type="Proteomes" id="UP001153269">
    <property type="component" value="Unassembled WGS sequence"/>
</dbReference>
<evidence type="ECO:0000313" key="3">
    <source>
        <dbReference type="Proteomes" id="UP001153269"/>
    </source>
</evidence>
<organism evidence="2 3">
    <name type="scientific">Pleuronectes platessa</name>
    <name type="common">European plaice</name>
    <dbReference type="NCBI Taxonomy" id="8262"/>
    <lineage>
        <taxon>Eukaryota</taxon>
        <taxon>Metazoa</taxon>
        <taxon>Chordata</taxon>
        <taxon>Craniata</taxon>
        <taxon>Vertebrata</taxon>
        <taxon>Euteleostomi</taxon>
        <taxon>Actinopterygii</taxon>
        <taxon>Neopterygii</taxon>
        <taxon>Teleostei</taxon>
        <taxon>Neoteleostei</taxon>
        <taxon>Acanthomorphata</taxon>
        <taxon>Carangaria</taxon>
        <taxon>Pleuronectiformes</taxon>
        <taxon>Pleuronectoidei</taxon>
        <taxon>Pleuronectidae</taxon>
        <taxon>Pleuronectes</taxon>
    </lineage>
</organism>